<keyword evidence="2 5" id="KW-0808">Transferase</keyword>
<protein>
    <submittedName>
        <fullName evidence="5">Class I SAM-dependent methyltransferase</fullName>
    </submittedName>
</protein>
<dbReference type="PANTHER" id="PTHR43464:SF19">
    <property type="entry name" value="UBIQUINONE BIOSYNTHESIS O-METHYLTRANSFERASE, MITOCHONDRIAL"/>
    <property type="match status" value="1"/>
</dbReference>
<name>A0A428YTX5_KIBAR</name>
<dbReference type="SUPFAM" id="SSF53335">
    <property type="entry name" value="S-adenosyl-L-methionine-dependent methyltransferases"/>
    <property type="match status" value="1"/>
</dbReference>
<accession>A0A428YTX5</accession>
<reference evidence="5 6" key="1">
    <citation type="submission" date="2018-05" db="EMBL/GenBank/DDBJ databases">
        <title>Evolution of GPA BGCs.</title>
        <authorList>
            <person name="Waglechner N."/>
            <person name="Wright G.D."/>
        </authorList>
    </citation>
    <scope>NUCLEOTIDE SEQUENCE [LARGE SCALE GENOMIC DNA]</scope>
    <source>
        <strain evidence="5 6">A82846</strain>
    </source>
</reference>
<dbReference type="AlphaFoldDB" id="A0A428YTX5"/>
<dbReference type="InterPro" id="IPR029063">
    <property type="entry name" value="SAM-dependent_MTases_sf"/>
</dbReference>
<dbReference type="PANTHER" id="PTHR43464">
    <property type="entry name" value="METHYLTRANSFERASE"/>
    <property type="match status" value="1"/>
</dbReference>
<evidence type="ECO:0000256" key="3">
    <source>
        <dbReference type="ARBA" id="ARBA00022691"/>
    </source>
</evidence>
<dbReference type="InterPro" id="IPR041698">
    <property type="entry name" value="Methyltransf_25"/>
</dbReference>
<evidence type="ECO:0000256" key="2">
    <source>
        <dbReference type="ARBA" id="ARBA00022679"/>
    </source>
</evidence>
<sequence>MTHGDAREFWENRYNGKRRWKGTPNALLVETVADRMPGRALDLGCGEGGDAVWLAGKGWEVTAVDIAASALRHTSEHAEANGVHVTTERHDLGETFPAGPFDLINAQYLQTPFDFDRVEAFRKAAHALAPGGLLLIVDHGSLHPWSTAPADTYFPTPQEVYDELGLDPSGWRPERLATPQRQATGPGGQVATVTDTVIAVSRT</sequence>
<dbReference type="Proteomes" id="UP000287547">
    <property type="component" value="Unassembled WGS sequence"/>
</dbReference>
<dbReference type="Pfam" id="PF13649">
    <property type="entry name" value="Methyltransf_25"/>
    <property type="match status" value="1"/>
</dbReference>
<evidence type="ECO:0000313" key="6">
    <source>
        <dbReference type="Proteomes" id="UP000287547"/>
    </source>
</evidence>
<dbReference type="RefSeq" id="WP_037271710.1">
    <property type="nucleotide sequence ID" value="NZ_QHKI01000057.1"/>
</dbReference>
<dbReference type="EMBL" id="QHKI01000057">
    <property type="protein sequence ID" value="RSM73042.1"/>
    <property type="molecule type" value="Genomic_DNA"/>
</dbReference>
<dbReference type="CDD" id="cd02440">
    <property type="entry name" value="AdoMet_MTases"/>
    <property type="match status" value="1"/>
</dbReference>
<evidence type="ECO:0000256" key="1">
    <source>
        <dbReference type="ARBA" id="ARBA00022603"/>
    </source>
</evidence>
<comment type="caution">
    <text evidence="5">The sequence shown here is derived from an EMBL/GenBank/DDBJ whole genome shotgun (WGS) entry which is preliminary data.</text>
</comment>
<dbReference type="OrthoDB" id="9786503at2"/>
<evidence type="ECO:0000313" key="5">
    <source>
        <dbReference type="EMBL" id="RSM73042.1"/>
    </source>
</evidence>
<gene>
    <name evidence="5" type="ORF">DMH04_41900</name>
</gene>
<dbReference type="GO" id="GO:0008168">
    <property type="term" value="F:methyltransferase activity"/>
    <property type="evidence" value="ECO:0007669"/>
    <property type="project" value="UniProtKB-KW"/>
</dbReference>
<proteinExistence type="predicted"/>
<organism evidence="5 6">
    <name type="scientific">Kibdelosporangium aridum</name>
    <dbReference type="NCBI Taxonomy" id="2030"/>
    <lineage>
        <taxon>Bacteria</taxon>
        <taxon>Bacillati</taxon>
        <taxon>Actinomycetota</taxon>
        <taxon>Actinomycetes</taxon>
        <taxon>Pseudonocardiales</taxon>
        <taxon>Pseudonocardiaceae</taxon>
        <taxon>Kibdelosporangium</taxon>
    </lineage>
</organism>
<dbReference type="GO" id="GO:0032259">
    <property type="term" value="P:methylation"/>
    <property type="evidence" value="ECO:0007669"/>
    <property type="project" value="UniProtKB-KW"/>
</dbReference>
<evidence type="ECO:0000259" key="4">
    <source>
        <dbReference type="Pfam" id="PF13649"/>
    </source>
</evidence>
<keyword evidence="1 5" id="KW-0489">Methyltransferase</keyword>
<feature type="domain" description="Methyltransferase" evidence="4">
    <location>
        <begin position="41"/>
        <end position="132"/>
    </location>
</feature>
<keyword evidence="3" id="KW-0949">S-adenosyl-L-methionine</keyword>
<dbReference type="Gene3D" id="3.40.50.150">
    <property type="entry name" value="Vaccinia Virus protein VP39"/>
    <property type="match status" value="1"/>
</dbReference>